<name>A0A0G1PMJ0_9BACT</name>
<protein>
    <recommendedName>
        <fullName evidence="1">DUF362 domain-containing protein</fullName>
    </recommendedName>
</protein>
<dbReference type="Pfam" id="PF04015">
    <property type="entry name" value="DUF362"/>
    <property type="match status" value="1"/>
</dbReference>
<sequence length="293" mass="32294">MVFVALHKGIQRRTNIVQVLRLLPPESWQNLEQAKTVLIKINLVHHLFQLASTHVDAVRGVLDFFRPKTQAKIFIGDASYHGTKAAFRHFGYERLLEEYPGVVLVDLNDDETVEGWGIKQDGTRTPLRISKIAAEADVRLNLAVMKTHRDTGVSLGMKNWAAGIIIVPPSHTASGRKWARVDYLHHQGSQARDATLAEIFHTFSPSLTIIDAWDAMEGDGPTRGTLVETRFALAGVDTIAVDTIGCRLMNIHPGDIGHLAIAAQAGYGEGDQKQITILGTQDISSLIYPFAHP</sequence>
<evidence type="ECO:0000313" key="3">
    <source>
        <dbReference type="Proteomes" id="UP000034705"/>
    </source>
</evidence>
<reference evidence="2 3" key="1">
    <citation type="journal article" date="2015" name="Nature">
        <title>rRNA introns, odd ribosomes, and small enigmatic genomes across a large radiation of phyla.</title>
        <authorList>
            <person name="Brown C.T."/>
            <person name="Hug L.A."/>
            <person name="Thomas B.C."/>
            <person name="Sharon I."/>
            <person name="Castelle C.J."/>
            <person name="Singh A."/>
            <person name="Wilkins M.J."/>
            <person name="Williams K.H."/>
            <person name="Banfield J.F."/>
        </authorList>
    </citation>
    <scope>NUCLEOTIDE SEQUENCE [LARGE SCALE GENOMIC DNA]</scope>
</reference>
<evidence type="ECO:0000259" key="1">
    <source>
        <dbReference type="Pfam" id="PF04015"/>
    </source>
</evidence>
<accession>A0A0G1PMJ0</accession>
<feature type="domain" description="DUF362" evidence="1">
    <location>
        <begin position="37"/>
        <end position="247"/>
    </location>
</feature>
<evidence type="ECO:0000313" key="2">
    <source>
        <dbReference type="EMBL" id="KKU33976.1"/>
    </source>
</evidence>
<gene>
    <name evidence="2" type="ORF">UX45_C0006G0028</name>
</gene>
<proteinExistence type="predicted"/>
<organism evidence="2 3">
    <name type="scientific">Candidatus Uhrbacteria bacterium GW2011_GWF2_46_218</name>
    <dbReference type="NCBI Taxonomy" id="1619001"/>
    <lineage>
        <taxon>Bacteria</taxon>
        <taxon>Candidatus Uhriibacteriota</taxon>
    </lineage>
</organism>
<dbReference type="Proteomes" id="UP000034705">
    <property type="component" value="Unassembled WGS sequence"/>
</dbReference>
<dbReference type="InterPro" id="IPR007160">
    <property type="entry name" value="DUF362"/>
</dbReference>
<dbReference type="AlphaFoldDB" id="A0A0G1PMJ0"/>
<dbReference type="EMBL" id="LCMG01000006">
    <property type="protein sequence ID" value="KKU33976.1"/>
    <property type="molecule type" value="Genomic_DNA"/>
</dbReference>
<comment type="caution">
    <text evidence="2">The sequence shown here is derived from an EMBL/GenBank/DDBJ whole genome shotgun (WGS) entry which is preliminary data.</text>
</comment>